<dbReference type="GO" id="GO:0016874">
    <property type="term" value="F:ligase activity"/>
    <property type="evidence" value="ECO:0007669"/>
    <property type="project" value="UniProtKB-KW"/>
</dbReference>
<keyword evidence="1" id="KW-0067">ATP-binding</keyword>
<evidence type="ECO:0000256" key="1">
    <source>
        <dbReference type="PROSITE-ProRule" id="PRU00409"/>
    </source>
</evidence>
<dbReference type="SUPFAM" id="SSF56059">
    <property type="entry name" value="Glutathione synthetase ATP-binding domain-like"/>
    <property type="match status" value="1"/>
</dbReference>
<dbReference type="InterPro" id="IPR011761">
    <property type="entry name" value="ATP-grasp"/>
</dbReference>
<keyword evidence="3" id="KW-0436">Ligase</keyword>
<name>A0A2T0MBY5_9FLAO</name>
<dbReference type="Pfam" id="PF15632">
    <property type="entry name" value="ATPgrasp_Ter"/>
    <property type="match status" value="1"/>
</dbReference>
<protein>
    <submittedName>
        <fullName evidence="3">Putative ATP-grasp superfamily ATP-dependent carboligase</fullName>
    </submittedName>
</protein>
<dbReference type="GO" id="GO:0046872">
    <property type="term" value="F:metal ion binding"/>
    <property type="evidence" value="ECO:0007669"/>
    <property type="project" value="InterPro"/>
</dbReference>
<organism evidence="3 4">
    <name type="scientific">Flagellimonas meridianipacifica</name>
    <dbReference type="NCBI Taxonomy" id="1080225"/>
    <lineage>
        <taxon>Bacteria</taxon>
        <taxon>Pseudomonadati</taxon>
        <taxon>Bacteroidota</taxon>
        <taxon>Flavobacteriia</taxon>
        <taxon>Flavobacteriales</taxon>
        <taxon>Flavobacteriaceae</taxon>
        <taxon>Flagellimonas</taxon>
    </lineage>
</organism>
<comment type="caution">
    <text evidence="3">The sequence shown here is derived from an EMBL/GenBank/DDBJ whole genome shotgun (WGS) entry which is preliminary data.</text>
</comment>
<keyword evidence="1" id="KW-0547">Nucleotide-binding</keyword>
<accession>A0A2T0MBY5</accession>
<evidence type="ECO:0000259" key="2">
    <source>
        <dbReference type="PROSITE" id="PS50975"/>
    </source>
</evidence>
<sequence>MSKTKRISILIPDAEEGLFVHVFNCLITMDGLDIHIVSKNKTHPFQYSKYVKSFTSFSSELGNEAFLAFINNLCHSKGIDLLFPIMPPMIDFILEYSHRFIETVGLPLLPQKWSLEVVNDKIVFSEHLQSKNIPGPAFQTFKLPLSQDNLKLSFPILIKPHQGKESGSGQGIMLIYDIEEFNDLIPSLGEDGKTVFIQEYIKGFDIDCSVLCKEGEILQHTIQRGVLPGKTSFSPHDGVILEHNEGVLEVTKALMKSLNWTGVAHVDLRFDEKQLGYKVIEVNGRFWQSILASLYVGVNFPQLLVLSAFGKKIKNAEYDTKTFYNRSGALKLIRRNPGILFNLRKLWSSTPLKFVFYDPIPWIVVAKRTIYGRLFG</sequence>
<dbReference type="OrthoDB" id="9803907at2"/>
<dbReference type="RefSeq" id="WP_106146569.1">
    <property type="nucleotide sequence ID" value="NZ_PVYX01000002.1"/>
</dbReference>
<dbReference type="EMBL" id="PVYX01000002">
    <property type="protein sequence ID" value="PRX55014.1"/>
    <property type="molecule type" value="Genomic_DNA"/>
</dbReference>
<evidence type="ECO:0000313" key="3">
    <source>
        <dbReference type="EMBL" id="PRX55014.1"/>
    </source>
</evidence>
<dbReference type="GO" id="GO:0005524">
    <property type="term" value="F:ATP binding"/>
    <property type="evidence" value="ECO:0007669"/>
    <property type="project" value="UniProtKB-UniRule"/>
</dbReference>
<feature type="domain" description="ATP-grasp" evidence="2">
    <location>
        <begin position="125"/>
        <end position="309"/>
    </location>
</feature>
<evidence type="ECO:0000313" key="4">
    <source>
        <dbReference type="Proteomes" id="UP000237640"/>
    </source>
</evidence>
<dbReference type="Gene3D" id="3.30.470.20">
    <property type="entry name" value="ATP-grasp fold, B domain"/>
    <property type="match status" value="1"/>
</dbReference>
<dbReference type="PROSITE" id="PS50975">
    <property type="entry name" value="ATP_GRASP"/>
    <property type="match status" value="1"/>
</dbReference>
<keyword evidence="4" id="KW-1185">Reference proteome</keyword>
<proteinExistence type="predicted"/>
<dbReference type="AlphaFoldDB" id="A0A2T0MBY5"/>
<gene>
    <name evidence="3" type="ORF">CLV81_3420</name>
</gene>
<dbReference type="Proteomes" id="UP000237640">
    <property type="component" value="Unassembled WGS sequence"/>
</dbReference>
<reference evidence="3 4" key="1">
    <citation type="submission" date="2018-03" db="EMBL/GenBank/DDBJ databases">
        <title>Genomic Encyclopedia of Archaeal and Bacterial Type Strains, Phase II (KMG-II): from individual species to whole genera.</title>
        <authorList>
            <person name="Goeker M."/>
        </authorList>
    </citation>
    <scope>NUCLEOTIDE SEQUENCE [LARGE SCALE GENOMIC DNA]</scope>
    <source>
        <strain evidence="3 4">DSM 25027</strain>
    </source>
</reference>